<feature type="transmembrane region" description="Helical" evidence="1">
    <location>
        <begin position="100"/>
        <end position="121"/>
    </location>
</feature>
<name>A0A2U8W554_9HYPH</name>
<feature type="transmembrane region" description="Helical" evidence="1">
    <location>
        <begin position="196"/>
        <end position="214"/>
    </location>
</feature>
<feature type="transmembrane region" description="Helical" evidence="1">
    <location>
        <begin position="220"/>
        <end position="240"/>
    </location>
</feature>
<feature type="transmembrane region" description="Helical" evidence="1">
    <location>
        <begin position="313"/>
        <end position="334"/>
    </location>
</feature>
<keyword evidence="1" id="KW-0812">Transmembrane</keyword>
<proteinExistence type="predicted"/>
<feature type="transmembrane region" description="Helical" evidence="1">
    <location>
        <begin position="66"/>
        <end position="88"/>
    </location>
</feature>
<keyword evidence="1" id="KW-0472">Membrane</keyword>
<dbReference type="OrthoDB" id="345121at2"/>
<feature type="transmembrane region" description="Helical" evidence="1">
    <location>
        <begin position="37"/>
        <end position="54"/>
    </location>
</feature>
<feature type="transmembrane region" description="Helical" evidence="1">
    <location>
        <begin position="157"/>
        <end position="175"/>
    </location>
</feature>
<gene>
    <name evidence="2" type="ORF">DK389_09755</name>
</gene>
<keyword evidence="1" id="KW-1133">Transmembrane helix</keyword>
<accession>A0A2U8W554</accession>
<dbReference type="KEGG" id="mets:DK389_09755"/>
<sequence>MTTLDLLQANLLSPPVLCFALGALAVAARSDLRVPEPVFAALSMYLMLSIGLRGGAELGHVSVQAVAAPIAGAFLICCAIPLWCYAALRRLGRLSVPDSAALAAHYGSVSAVTFAAVTAMLDRQAVSYEGYAATLLAVMEVPAIIVAIGLARVAETASAGGIVATGSGGAFLGANRPVTRGGGQALLAEVLSSKSVLILIGGLAIGALAGSASLTKVKPFFVDLFPGALCVFLLALGHMAASRASEFRKAGVFLVGFALLMPLLHATLGLGIAYAVGLSMGGAIILATLAASASYIAAPAAVQLALPEANPSLYLTCSLAITFPFNIALGLPLYQAMAQAFYG</sequence>
<dbReference type="AlphaFoldDB" id="A0A2U8W554"/>
<evidence type="ECO:0000313" key="3">
    <source>
        <dbReference type="Proteomes" id="UP000245926"/>
    </source>
</evidence>
<dbReference type="Pfam" id="PF05982">
    <property type="entry name" value="Sbt_1"/>
    <property type="match status" value="1"/>
</dbReference>
<feature type="transmembrane region" description="Helical" evidence="1">
    <location>
        <begin position="133"/>
        <end position="151"/>
    </location>
</feature>
<dbReference type="InterPro" id="IPR010293">
    <property type="entry name" value="Sbt_1"/>
</dbReference>
<evidence type="ECO:0000313" key="2">
    <source>
        <dbReference type="EMBL" id="AWN40758.1"/>
    </source>
</evidence>
<dbReference type="PANTHER" id="PTHR40400">
    <property type="entry name" value="SLR1512 PROTEIN"/>
    <property type="match status" value="1"/>
</dbReference>
<dbReference type="EMBL" id="CP029550">
    <property type="protein sequence ID" value="AWN40758.1"/>
    <property type="molecule type" value="Genomic_DNA"/>
</dbReference>
<dbReference type="PANTHER" id="PTHR40400:SF1">
    <property type="entry name" value="SLR1512 PROTEIN"/>
    <property type="match status" value="1"/>
</dbReference>
<dbReference type="RefSeq" id="WP_109889183.1">
    <property type="nucleotide sequence ID" value="NZ_CP029550.1"/>
</dbReference>
<dbReference type="Proteomes" id="UP000245926">
    <property type="component" value="Chromosome"/>
</dbReference>
<feature type="transmembrane region" description="Helical" evidence="1">
    <location>
        <begin position="282"/>
        <end position="306"/>
    </location>
</feature>
<evidence type="ECO:0000256" key="1">
    <source>
        <dbReference type="SAM" id="Phobius"/>
    </source>
</evidence>
<reference evidence="3" key="1">
    <citation type="submission" date="2018-05" db="EMBL/GenBank/DDBJ databases">
        <title>Complete Genome Sequence of Methylobacterium sp. 17SD2-17.</title>
        <authorList>
            <person name="Srinivasan S."/>
        </authorList>
    </citation>
    <scope>NUCLEOTIDE SEQUENCE [LARGE SCALE GENOMIC DNA]</scope>
    <source>
        <strain evidence="3">17SD2-17</strain>
    </source>
</reference>
<feature type="transmembrane region" description="Helical" evidence="1">
    <location>
        <begin position="252"/>
        <end position="276"/>
    </location>
</feature>
<keyword evidence="3" id="KW-1185">Reference proteome</keyword>
<protein>
    <submittedName>
        <fullName evidence="2">Sodium-dependent bicarbonate transport family permease</fullName>
    </submittedName>
</protein>
<organism evidence="2 3">
    <name type="scientific">Methylobacterium durans</name>
    <dbReference type="NCBI Taxonomy" id="2202825"/>
    <lineage>
        <taxon>Bacteria</taxon>
        <taxon>Pseudomonadati</taxon>
        <taxon>Pseudomonadota</taxon>
        <taxon>Alphaproteobacteria</taxon>
        <taxon>Hyphomicrobiales</taxon>
        <taxon>Methylobacteriaceae</taxon>
        <taxon>Methylobacterium</taxon>
    </lineage>
</organism>